<proteinExistence type="predicted"/>
<evidence type="ECO:0000313" key="2">
    <source>
        <dbReference type="Proteomes" id="UP001497430"/>
    </source>
</evidence>
<sequence>MSLRIDTRHIKAAQLVMAYGTSDALTKCILTKRRKMTARQAACAVKWPDSRCSHTNNSPLTT</sequence>
<reference evidence="1 2" key="1">
    <citation type="submission" date="2023-10" db="EMBL/GenBank/DDBJ databases">
        <authorList>
            <person name="Robby Concha-Eloko"/>
            <person name="Pilar Barberan- Martinez"/>
            <person name="Rafael Sanjuan"/>
            <person name="Pilar Domingo-Calap"/>
        </authorList>
    </citation>
    <scope>NUCLEOTIDE SEQUENCE [LARGE SCALE GENOMIC DNA]</scope>
</reference>
<dbReference type="EMBL" id="OY978822">
    <property type="protein sequence ID" value="CAK6596288.1"/>
    <property type="molecule type" value="Genomic_DNA"/>
</dbReference>
<keyword evidence="2" id="KW-1185">Reference proteome</keyword>
<organism evidence="1 2">
    <name type="scientific">Klebsiella phage vB_Ko_K74PH129C2</name>
    <dbReference type="NCBI Taxonomy" id="3071637"/>
    <lineage>
        <taxon>Viruses</taxon>
        <taxon>Duplodnaviria</taxon>
        <taxon>Heunggongvirae</taxon>
        <taxon>Uroviricota</taxon>
        <taxon>Caudoviricetes</taxon>
        <taxon>Autographivirales</taxon>
        <taxon>Autotranscriptaviridae</taxon>
        <taxon>Studiervirinae</taxon>
        <taxon>Przondovirus</taxon>
        <taxon>Przondovirus K74PH129C2</taxon>
    </lineage>
</organism>
<protein>
    <submittedName>
        <fullName evidence="1">Uncharacterized protein</fullName>
    </submittedName>
</protein>
<accession>A0AAV1ME45</accession>
<dbReference type="Proteomes" id="UP001497430">
    <property type="component" value="Chromosome"/>
</dbReference>
<name>A0AAV1ME45_9CAUD</name>
<evidence type="ECO:0000313" key="1">
    <source>
        <dbReference type="EMBL" id="CAK6596288.1"/>
    </source>
</evidence>
<gene>
    <name evidence="1" type="ORF">K74PH129C2_LOCUS10</name>
</gene>